<dbReference type="Proteomes" id="UP000287651">
    <property type="component" value="Unassembled WGS sequence"/>
</dbReference>
<dbReference type="EMBL" id="AMZH03000036">
    <property type="protein sequence ID" value="RRT85954.1"/>
    <property type="molecule type" value="Genomic_DNA"/>
</dbReference>
<dbReference type="AlphaFoldDB" id="A0A427BBX5"/>
<name>A0A427BBX5_ENSVE</name>
<organism evidence="1 2">
    <name type="scientific">Ensete ventricosum</name>
    <name type="common">Abyssinian banana</name>
    <name type="synonym">Musa ensete</name>
    <dbReference type="NCBI Taxonomy" id="4639"/>
    <lineage>
        <taxon>Eukaryota</taxon>
        <taxon>Viridiplantae</taxon>
        <taxon>Streptophyta</taxon>
        <taxon>Embryophyta</taxon>
        <taxon>Tracheophyta</taxon>
        <taxon>Spermatophyta</taxon>
        <taxon>Magnoliopsida</taxon>
        <taxon>Liliopsida</taxon>
        <taxon>Zingiberales</taxon>
        <taxon>Musaceae</taxon>
        <taxon>Ensete</taxon>
    </lineage>
</organism>
<evidence type="ECO:0000313" key="2">
    <source>
        <dbReference type="Proteomes" id="UP000287651"/>
    </source>
</evidence>
<accession>A0A427BBX5</accession>
<protein>
    <submittedName>
        <fullName evidence="1">Uncharacterized protein</fullName>
    </submittedName>
</protein>
<reference evidence="1 2" key="1">
    <citation type="journal article" date="2014" name="Agronomy (Basel)">
        <title>A Draft Genome Sequence for Ensete ventricosum, the Drought-Tolerant Tree Against Hunger.</title>
        <authorList>
            <person name="Harrison J."/>
            <person name="Moore K.A."/>
            <person name="Paszkiewicz K."/>
            <person name="Jones T."/>
            <person name="Grant M."/>
            <person name="Ambacheew D."/>
            <person name="Muzemil S."/>
            <person name="Studholme D.J."/>
        </authorList>
    </citation>
    <scope>NUCLEOTIDE SEQUENCE [LARGE SCALE GENOMIC DNA]</scope>
</reference>
<comment type="caution">
    <text evidence="1">The sequence shown here is derived from an EMBL/GenBank/DDBJ whole genome shotgun (WGS) entry which is preliminary data.</text>
</comment>
<evidence type="ECO:0000313" key="1">
    <source>
        <dbReference type="EMBL" id="RRT85954.1"/>
    </source>
</evidence>
<proteinExistence type="predicted"/>
<gene>
    <name evidence="1" type="ORF">B296_00004125</name>
</gene>
<sequence length="136" mass="15381">MDGFNLALARKLNLNSLASLPKDEIEKGFNQLYHIRTGPYRVVRETQHIKALGMPYRPIWAQKAATCSARSKLREMEARGDRTNGGSDRRVARLFHLETAHLYTKVRVGRRDPDLTPSKLKLVRVGALRTQGSLKG</sequence>